<accession>A0A4V5ML38</accession>
<comment type="caution">
    <text evidence="2">The sequence shown here is derived from an EMBL/GenBank/DDBJ whole genome shotgun (WGS) entry which is preliminary data.</text>
</comment>
<sequence>MRPRMSRTAALCTGLAALATALAVPPALGSPAAHAVGGGRTTAPAECAEGQLCLWPEAGYGGERRTHELSDTDIESCVPLPEGVTAASLANRTGRPVTTYQSGECAETGEFDTYPGGGTWVPQSPYRVRAFKIWES</sequence>
<organism evidence="2 3">
    <name type="scientific">Streptomyces piniterrae</name>
    <dbReference type="NCBI Taxonomy" id="2571125"/>
    <lineage>
        <taxon>Bacteria</taxon>
        <taxon>Bacillati</taxon>
        <taxon>Actinomycetota</taxon>
        <taxon>Actinomycetes</taxon>
        <taxon>Kitasatosporales</taxon>
        <taxon>Streptomycetaceae</taxon>
        <taxon>Streptomyces</taxon>
    </lineage>
</organism>
<dbReference type="AlphaFoldDB" id="A0A4V5ML38"/>
<protein>
    <recommendedName>
        <fullName evidence="4">Peptidase inhibitor family I36 protein</fullName>
    </recommendedName>
</protein>
<keyword evidence="1" id="KW-0732">Signal</keyword>
<keyword evidence="3" id="KW-1185">Reference proteome</keyword>
<evidence type="ECO:0000313" key="3">
    <source>
        <dbReference type="Proteomes" id="UP000308697"/>
    </source>
</evidence>
<evidence type="ECO:0000256" key="1">
    <source>
        <dbReference type="SAM" id="SignalP"/>
    </source>
</evidence>
<gene>
    <name evidence="2" type="ORF">FCH28_09945</name>
</gene>
<evidence type="ECO:0000313" key="2">
    <source>
        <dbReference type="EMBL" id="TJZ55648.1"/>
    </source>
</evidence>
<reference evidence="2 3" key="1">
    <citation type="submission" date="2019-04" db="EMBL/GenBank/DDBJ databases">
        <title>Streptomyces piniterrae sp. nov., a heliquinomycin-producing actinomycete isolated from rhizosphere soil of Pinus yunnanensis.</title>
        <authorList>
            <person name="Zhuang X."/>
            <person name="Zhao J."/>
        </authorList>
    </citation>
    <scope>NUCLEOTIDE SEQUENCE [LARGE SCALE GENOMIC DNA]</scope>
    <source>
        <strain evidence="3">jys28</strain>
    </source>
</reference>
<name>A0A4V5ML38_9ACTN</name>
<dbReference type="OrthoDB" id="5196292at2"/>
<dbReference type="Pfam" id="PF03995">
    <property type="entry name" value="Inhibitor_I36"/>
    <property type="match status" value="1"/>
</dbReference>
<feature type="chain" id="PRO_5038446897" description="Peptidase inhibitor family I36 protein" evidence="1">
    <location>
        <begin position="36"/>
        <end position="136"/>
    </location>
</feature>
<evidence type="ECO:0008006" key="4">
    <source>
        <dbReference type="Google" id="ProtNLM"/>
    </source>
</evidence>
<dbReference type="EMBL" id="SUMB01000003">
    <property type="protein sequence ID" value="TJZ55648.1"/>
    <property type="molecule type" value="Genomic_DNA"/>
</dbReference>
<proteinExistence type="predicted"/>
<feature type="signal peptide" evidence="1">
    <location>
        <begin position="1"/>
        <end position="35"/>
    </location>
</feature>
<dbReference type="Proteomes" id="UP000308697">
    <property type="component" value="Unassembled WGS sequence"/>
</dbReference>